<protein>
    <recommendedName>
        <fullName evidence="3">DUF2007 domain-containing protein</fullName>
    </recommendedName>
</protein>
<evidence type="ECO:0000313" key="1">
    <source>
        <dbReference type="EMBL" id="MBC8360169.1"/>
    </source>
</evidence>
<dbReference type="AlphaFoldDB" id="A0A8J6NQ60"/>
<evidence type="ECO:0008006" key="3">
    <source>
        <dbReference type="Google" id="ProtNLM"/>
    </source>
</evidence>
<sequence length="80" mass="9117">MNADHNQAFVDIAVLENMIEAQLIESILSEHQIPHRVRSYHDTAYDGLFQVQKGWGQLCAPLAFKQEILEILNDIRKKGG</sequence>
<name>A0A8J6NQ60_9BACT</name>
<organism evidence="1 2">
    <name type="scientific">Candidatus Desulfatibia profunda</name>
    <dbReference type="NCBI Taxonomy" id="2841695"/>
    <lineage>
        <taxon>Bacteria</taxon>
        <taxon>Pseudomonadati</taxon>
        <taxon>Thermodesulfobacteriota</taxon>
        <taxon>Desulfobacteria</taxon>
        <taxon>Desulfobacterales</taxon>
        <taxon>Desulfobacterales incertae sedis</taxon>
        <taxon>Candidatus Desulfatibia</taxon>
    </lineage>
</organism>
<dbReference type="EMBL" id="JACNJH010000071">
    <property type="protein sequence ID" value="MBC8360169.1"/>
    <property type="molecule type" value="Genomic_DNA"/>
</dbReference>
<proteinExistence type="predicted"/>
<dbReference type="Proteomes" id="UP000603434">
    <property type="component" value="Unassembled WGS sequence"/>
</dbReference>
<reference evidence="1 2" key="1">
    <citation type="submission" date="2020-08" db="EMBL/GenBank/DDBJ databases">
        <title>Bridging the membrane lipid divide: bacteria of the FCB group superphylum have the potential to synthesize archaeal ether lipids.</title>
        <authorList>
            <person name="Villanueva L."/>
            <person name="Von Meijenfeldt F.A.B."/>
            <person name="Westbye A.B."/>
            <person name="Yadav S."/>
            <person name="Hopmans E.C."/>
            <person name="Dutilh B.E."/>
            <person name="Sinninghe Damste J.S."/>
        </authorList>
    </citation>
    <scope>NUCLEOTIDE SEQUENCE [LARGE SCALE GENOMIC DNA]</scope>
    <source>
        <strain evidence="1">NIOZ-UU30</strain>
    </source>
</reference>
<evidence type="ECO:0000313" key="2">
    <source>
        <dbReference type="Proteomes" id="UP000603434"/>
    </source>
</evidence>
<accession>A0A8J6NQ60</accession>
<gene>
    <name evidence="1" type="ORF">H8E23_02060</name>
</gene>
<comment type="caution">
    <text evidence="1">The sequence shown here is derived from an EMBL/GenBank/DDBJ whole genome shotgun (WGS) entry which is preliminary data.</text>
</comment>